<dbReference type="SMART" id="SM00248">
    <property type="entry name" value="ANK"/>
    <property type="match status" value="2"/>
</dbReference>
<dbReference type="Proteomes" id="UP000801864">
    <property type="component" value="Unassembled WGS sequence"/>
</dbReference>
<dbReference type="InterPro" id="IPR002523">
    <property type="entry name" value="MgTranspt_CorA/ZnTranspt_ZntB"/>
</dbReference>
<accession>A0A9P4XQP9</accession>
<keyword evidence="1" id="KW-0812">Transmembrane</keyword>
<dbReference type="PANTHER" id="PTHR47685:SF1">
    <property type="entry name" value="MAGNESIUM TRANSPORT PROTEIN CORA"/>
    <property type="match status" value="1"/>
</dbReference>
<dbReference type="PANTHER" id="PTHR47685">
    <property type="entry name" value="MAGNESIUM TRANSPORT PROTEIN CORA"/>
    <property type="match status" value="1"/>
</dbReference>
<sequence length="1208" mass="138659">MQIRSPQHLTNNIDIVDTAASVAHSENHVHGALVSIDLNCPTHWFSGRKNLVAKFSLSFTTQIQDRFHKPIAIQQAEVGYYTVDNDMKKLLNVSNPHDLQIKLEAFKDGKLEIEIPQPKDYKSNDLINIRIVVLLNAYPSNLEVFASMASMSTTDGKSRHSRAFHSVTLHDITPSPNETRLQKLLCWTAALGHESLFAAYLDQDPSILYMEDEFGMTPFSCAAFAGQTSIIRRALHQRGSIKAREMPAQGPSPLEAAALRDDTQMLVSFLVFLKYFATLKDEIPELDKIPPLEKLPALEEKDIEDEIKKAVDNSQTAIIEKLIQMRLKDEADEEEWLARQMVKAAETGALSLVQVLKSCGAKVNSEIDVAVDGEVDHKTPLMSAIYNNRPKVAEFLIIHGAGNEEALEVAVENKQHSIIRALLQAGILVKGDFKMKLLDIATAKKDPTTLMLLELEKGTGKLATLADLDPVVDEQFEATVVTFQEEKPPDFEELSVAKLMQKSNNFFSLNNKANKFKWFHLPANNMKWAEVSHMFKQKQKGDDSLIWRHKVLFSKIYHEDPSLAYKVLEPKRWVERQHEGERGSPHARFMMPACHDFSEAFKDKKSESKLRLVTDAIMREQMPYLHWDEEDAMQKRSQYLAESSSRGKTSYRRVWNNSSGPLGKTEKEEMLLRKYLLSEGDCDPNFRHVLHIRRTLDQYLYHNLKDTLIRDADQTVRRYQKKLNKNKISEDEDPFTTIMVDQLWLWILVDQSGKAKAMVTCFPSRDWIDVGVKASAPTQTKSILDRRRTTDVLQSTISYIQQWPDAVQSPYDLAGVIASRCSRALLDPSTDMLNFAEVYENSISDITANHPYAIVVQMNEETLLFNRFNKLMQTRTKILHQFEEMTNTEKVFETAEMIMENIQWLLQRDQIPNDSVELCHEYRRYTLESEIPNNDDIKKLEKIDDKRKQREYLEKLLEKFGRFYVLDITREITLLSQIKDIQDELEMMQKVFIEQNEVLKAMGRIIQKMEQRDSDLNDNIQPATLDAKLHYRGASKSRKMTEYDPEEIPDRYSDYDYYSSTDTLPMVGRTLASGSDFQKHSYSSNRTIWGLGHQENNLPLRTVARHSTQIQEMLKRAKTTNDALSSLVDLKQKQNNIIDTRTARIQAEQSHLMTLEAGKQSKTLMVFTIVTIIFLPLSFIAAFFAIPTKEFDNDKLSLGFVSKITCEL</sequence>
<dbReference type="GO" id="GO:0016020">
    <property type="term" value="C:membrane"/>
    <property type="evidence" value="ECO:0007669"/>
    <property type="project" value="InterPro"/>
</dbReference>
<dbReference type="Pfam" id="PF12796">
    <property type="entry name" value="Ank_2"/>
    <property type="match status" value="1"/>
</dbReference>
<reference evidence="2 3" key="1">
    <citation type="submission" date="2018-06" db="EMBL/GenBank/DDBJ databases">
        <title>Genome analysis of cellulolytic fungus Trichoderma lentiforme CFAM-422.</title>
        <authorList>
            <person name="Steindorff A.S."/>
            <person name="Formighieri E.F."/>
            <person name="Midorikawa G.E.O."/>
            <person name="Tamietti M.S."/>
            <person name="Ramos E.Z."/>
            <person name="Silva A.S."/>
            <person name="Bon E.P.S."/>
            <person name="Mendes T.D."/>
            <person name="Damaso M.C.T."/>
            <person name="Favaro L.C.L."/>
        </authorList>
    </citation>
    <scope>NUCLEOTIDE SEQUENCE [LARGE SCALE GENOMIC DNA]</scope>
    <source>
        <strain evidence="2 3">CFAM-422</strain>
    </source>
</reference>
<gene>
    <name evidence="2" type="ORF">CFAM422_001358</name>
</gene>
<feature type="transmembrane region" description="Helical" evidence="1">
    <location>
        <begin position="1164"/>
        <end position="1186"/>
    </location>
</feature>
<dbReference type="InterPro" id="IPR050829">
    <property type="entry name" value="CorA_MIT"/>
</dbReference>
<protein>
    <recommendedName>
        <fullName evidence="4">Ankyrin repeat protein</fullName>
    </recommendedName>
</protein>
<dbReference type="EMBL" id="QLNT01000002">
    <property type="protein sequence ID" value="KAF3076317.1"/>
    <property type="molecule type" value="Genomic_DNA"/>
</dbReference>
<dbReference type="GO" id="GO:0046873">
    <property type="term" value="F:metal ion transmembrane transporter activity"/>
    <property type="evidence" value="ECO:0007669"/>
    <property type="project" value="InterPro"/>
</dbReference>
<keyword evidence="1" id="KW-1133">Transmembrane helix</keyword>
<evidence type="ECO:0000313" key="3">
    <source>
        <dbReference type="Proteomes" id="UP000801864"/>
    </source>
</evidence>
<keyword evidence="1" id="KW-0472">Membrane</keyword>
<dbReference type="Pfam" id="PF01544">
    <property type="entry name" value="CorA"/>
    <property type="match status" value="1"/>
</dbReference>
<proteinExistence type="predicted"/>
<dbReference type="Gene3D" id="1.25.40.20">
    <property type="entry name" value="Ankyrin repeat-containing domain"/>
    <property type="match status" value="2"/>
</dbReference>
<evidence type="ECO:0000256" key="1">
    <source>
        <dbReference type="SAM" id="Phobius"/>
    </source>
</evidence>
<evidence type="ECO:0008006" key="4">
    <source>
        <dbReference type="Google" id="ProtNLM"/>
    </source>
</evidence>
<dbReference type="Gene3D" id="1.20.58.340">
    <property type="entry name" value="Magnesium transport protein CorA, transmembrane region"/>
    <property type="match status" value="1"/>
</dbReference>
<dbReference type="InterPro" id="IPR036770">
    <property type="entry name" value="Ankyrin_rpt-contain_sf"/>
</dbReference>
<dbReference type="AlphaFoldDB" id="A0A9P4XQP9"/>
<comment type="caution">
    <text evidence="2">The sequence shown here is derived from an EMBL/GenBank/DDBJ whole genome shotgun (WGS) entry which is preliminary data.</text>
</comment>
<evidence type="ECO:0000313" key="2">
    <source>
        <dbReference type="EMBL" id="KAF3076317.1"/>
    </source>
</evidence>
<name>A0A9P4XQP9_9HYPO</name>
<keyword evidence="3" id="KW-1185">Reference proteome</keyword>
<dbReference type="SUPFAM" id="SSF48403">
    <property type="entry name" value="Ankyrin repeat"/>
    <property type="match status" value="1"/>
</dbReference>
<dbReference type="InterPro" id="IPR002110">
    <property type="entry name" value="Ankyrin_rpt"/>
</dbReference>
<organism evidence="2 3">
    <name type="scientific">Trichoderma lentiforme</name>
    <dbReference type="NCBI Taxonomy" id="1567552"/>
    <lineage>
        <taxon>Eukaryota</taxon>
        <taxon>Fungi</taxon>
        <taxon>Dikarya</taxon>
        <taxon>Ascomycota</taxon>
        <taxon>Pezizomycotina</taxon>
        <taxon>Sordariomycetes</taxon>
        <taxon>Hypocreomycetidae</taxon>
        <taxon>Hypocreales</taxon>
        <taxon>Hypocreaceae</taxon>
        <taxon>Trichoderma</taxon>
    </lineage>
</organism>